<dbReference type="EMBL" id="QVQW01000118">
    <property type="protein sequence ID" value="RKU40161.1"/>
    <property type="molecule type" value="Genomic_DNA"/>
</dbReference>
<feature type="compositionally biased region" description="Gly residues" evidence="1">
    <location>
        <begin position="360"/>
        <end position="382"/>
    </location>
</feature>
<feature type="compositionally biased region" description="Gly residues" evidence="1">
    <location>
        <begin position="299"/>
        <end position="318"/>
    </location>
</feature>
<dbReference type="OrthoDB" id="2342176at2759"/>
<keyword evidence="3" id="KW-1185">Reference proteome</keyword>
<feature type="region of interest" description="Disordered" evidence="1">
    <location>
        <begin position="273"/>
        <end position="332"/>
    </location>
</feature>
<organism evidence="2 3">
    <name type="scientific">Coniochaeta pulveracea</name>
    <dbReference type="NCBI Taxonomy" id="177199"/>
    <lineage>
        <taxon>Eukaryota</taxon>
        <taxon>Fungi</taxon>
        <taxon>Dikarya</taxon>
        <taxon>Ascomycota</taxon>
        <taxon>Pezizomycotina</taxon>
        <taxon>Sordariomycetes</taxon>
        <taxon>Sordariomycetidae</taxon>
        <taxon>Coniochaetales</taxon>
        <taxon>Coniochaetaceae</taxon>
        <taxon>Coniochaeta</taxon>
    </lineage>
</organism>
<evidence type="ECO:0000313" key="3">
    <source>
        <dbReference type="Proteomes" id="UP000275385"/>
    </source>
</evidence>
<gene>
    <name evidence="2" type="ORF">DL546_002229</name>
</gene>
<evidence type="ECO:0000313" key="2">
    <source>
        <dbReference type="EMBL" id="RKU40161.1"/>
    </source>
</evidence>
<reference evidence="2 3" key="1">
    <citation type="submission" date="2018-08" db="EMBL/GenBank/DDBJ databases">
        <title>Draft genome of the lignicolous fungus Coniochaeta pulveracea.</title>
        <authorList>
            <person name="Borstlap C.J."/>
            <person name="De Witt R.N."/>
            <person name="Botha A."/>
            <person name="Volschenk H."/>
        </authorList>
    </citation>
    <scope>NUCLEOTIDE SEQUENCE [LARGE SCALE GENOMIC DNA]</scope>
    <source>
        <strain evidence="2 3">CAB683</strain>
    </source>
</reference>
<protein>
    <recommendedName>
        <fullName evidence="4">Chitin-binding type-4 domain-containing protein</fullName>
    </recommendedName>
</protein>
<comment type="caution">
    <text evidence="2">The sequence shown here is derived from an EMBL/GenBank/DDBJ whole genome shotgun (WGS) entry which is preliminary data.</text>
</comment>
<dbReference type="Gene3D" id="2.70.50.70">
    <property type="match status" value="1"/>
</dbReference>
<dbReference type="PANTHER" id="PTHR36182">
    <property type="entry name" value="PROTEIN, PUTATIVE (AFU_ORTHOLOGUE AFUA_6G10930)-RELATED"/>
    <property type="match status" value="1"/>
</dbReference>
<evidence type="ECO:0000256" key="1">
    <source>
        <dbReference type="SAM" id="MobiDB-lite"/>
    </source>
</evidence>
<dbReference type="STRING" id="177199.A0A420XWY3"/>
<accession>A0A420XWY3</accession>
<dbReference type="PANTHER" id="PTHR36182:SF1">
    <property type="entry name" value="PROTEIN, PUTATIVE (AFU_ORTHOLOGUE AFUA_6G10930)-RELATED"/>
    <property type="match status" value="1"/>
</dbReference>
<sequence>MELLALACQSLHQRLNSIRHLQHRLFPRVVDLSTIEILEYSHSTSKPSQTKRTTYCHSLSSSLPPTNKSKMTSHTIKLLALFLTSSTLVSSHCWLSNPPSLRFKGNPNTGSDVDYDIASPLGSLSDLPCKGYLRLLGTPEANPVATWTPGQTYKMTISAGATHMGGSCQAAVSVDKGQTFHVIKSFIGSCPTPGASNSDFSFKLPADTPATDTGIFAWHWSNKEGNREHYSNCAVVKIQGGGGREKVAFKSRPAPFIGNLGTGCITPPNHAVEYPDPGPDVQRLDDDVAPPTGNCGAVVAGGGGSGSGGGGDGGGKSGGDAPSGSTAPAVASVHADSGGSFVTSVPAAVPTDANSDAGSSGSGSSGTASGTGGTSKPSGGSGMSGPYGTYVPGNSWPAGFSAAISSHTVSSWAIVLAIAVSTYMVMRTYQDWGECIFVVY</sequence>
<feature type="region of interest" description="Disordered" evidence="1">
    <location>
        <begin position="352"/>
        <end position="382"/>
    </location>
</feature>
<name>A0A420XWY3_9PEZI</name>
<dbReference type="Proteomes" id="UP000275385">
    <property type="component" value="Unassembled WGS sequence"/>
</dbReference>
<proteinExistence type="predicted"/>
<evidence type="ECO:0008006" key="4">
    <source>
        <dbReference type="Google" id="ProtNLM"/>
    </source>
</evidence>
<dbReference type="AlphaFoldDB" id="A0A420XWY3"/>